<evidence type="ECO:0000313" key="1">
    <source>
        <dbReference type="EMBL" id="GLQ24210.1"/>
    </source>
</evidence>
<proteinExistence type="predicted"/>
<protein>
    <submittedName>
        <fullName evidence="1">Uncharacterized protein</fullName>
    </submittedName>
</protein>
<reference evidence="1" key="1">
    <citation type="journal article" date="2014" name="Int. J. Syst. Evol. Microbiol.">
        <title>Complete genome of a new Firmicutes species belonging to the dominant human colonic microbiota ('Ruminococcus bicirculans') reveals two chromosomes and a selective capacity to utilize plant glucans.</title>
        <authorList>
            <consortium name="NISC Comparative Sequencing Program"/>
            <person name="Wegmann U."/>
            <person name="Louis P."/>
            <person name="Goesmann A."/>
            <person name="Henrissat B."/>
            <person name="Duncan S.H."/>
            <person name="Flint H.J."/>
        </authorList>
    </citation>
    <scope>NUCLEOTIDE SEQUENCE</scope>
    <source>
        <strain evidence="1">NBRC 108219</strain>
    </source>
</reference>
<name>A0ABQ5V9U0_9PROT</name>
<organism evidence="1 2">
    <name type="scientific">Algimonas ampicilliniresistens</name>
    <dbReference type="NCBI Taxonomy" id="1298735"/>
    <lineage>
        <taxon>Bacteria</taxon>
        <taxon>Pseudomonadati</taxon>
        <taxon>Pseudomonadota</taxon>
        <taxon>Alphaproteobacteria</taxon>
        <taxon>Maricaulales</taxon>
        <taxon>Robiginitomaculaceae</taxon>
        <taxon>Algimonas</taxon>
    </lineage>
</organism>
<evidence type="ECO:0000313" key="2">
    <source>
        <dbReference type="Proteomes" id="UP001161391"/>
    </source>
</evidence>
<comment type="caution">
    <text evidence="1">The sequence shown here is derived from an EMBL/GenBank/DDBJ whole genome shotgun (WGS) entry which is preliminary data.</text>
</comment>
<sequence length="70" mass="7967">MKGRDHSHLIHAHRSVPPARAGDVFWQVFRLIAQTVRRAFPAVSIRVGQWHFAARLANYGSGRCWGLSQM</sequence>
<dbReference type="Proteomes" id="UP001161391">
    <property type="component" value="Unassembled WGS sequence"/>
</dbReference>
<dbReference type="EMBL" id="BSNK01000002">
    <property type="protein sequence ID" value="GLQ24210.1"/>
    <property type="molecule type" value="Genomic_DNA"/>
</dbReference>
<gene>
    <name evidence="1" type="ORF">GCM10007853_20840</name>
</gene>
<accession>A0ABQ5V9U0</accession>
<reference evidence="1" key="2">
    <citation type="submission" date="2023-01" db="EMBL/GenBank/DDBJ databases">
        <title>Draft genome sequence of Algimonas ampicilliniresistens strain NBRC 108219.</title>
        <authorList>
            <person name="Sun Q."/>
            <person name="Mori K."/>
        </authorList>
    </citation>
    <scope>NUCLEOTIDE SEQUENCE</scope>
    <source>
        <strain evidence="1">NBRC 108219</strain>
    </source>
</reference>
<keyword evidence="2" id="KW-1185">Reference proteome</keyword>